<evidence type="ECO:0000313" key="2">
    <source>
        <dbReference type="Proteomes" id="UP001176846"/>
    </source>
</evidence>
<gene>
    <name evidence="1" type="primary">yjeJ</name>
    <name evidence="1" type="ORF">QAB22_024935</name>
</gene>
<sequence length="288" mass="32895">MNNLIKGINTGTIMHEGHLLAIVLKVRNSDGIDECYTMQHTVIRDFLLITQNRLMAVMERLQKDGEKYKTVLIAESQALISQSPVMQQEDVECPDPAKRIMSIALKKDSETFTIIAALQSEQIVTLRFSNGQAEIILRAMIQALQNSGDKEAILHFSGTLDFIMLYDCELDESATMNYQHYSHDEWRKALFPNHVAILFSYHTDDGEKLLCGCIVKTYLNANVQQIQNVALRIMHLIPKFRGYNDKHQIKRTFMHDLPAEDGQTLSAEQGLKFLKNYYQETKVSLGIK</sequence>
<protein>
    <submittedName>
        <fullName evidence="1">YjeJ family protein</fullName>
    </submittedName>
</protein>
<dbReference type="InterPro" id="IPR031810">
    <property type="entry name" value="YjeJ-like"/>
</dbReference>
<dbReference type="EMBL" id="JARTTN020000001">
    <property type="protein sequence ID" value="MEC6059744.1"/>
    <property type="molecule type" value="Genomic_DNA"/>
</dbReference>
<dbReference type="Pfam" id="PF15922">
    <property type="entry name" value="YjeJ"/>
    <property type="match status" value="1"/>
</dbReference>
<dbReference type="RefSeq" id="WP_032731748.1">
    <property type="nucleotide sequence ID" value="NZ_CABEGD010000185.1"/>
</dbReference>
<accession>A0AAW9PJZ0</accession>
<evidence type="ECO:0000313" key="1">
    <source>
        <dbReference type="EMBL" id="MEC6059744.1"/>
    </source>
</evidence>
<dbReference type="AlphaFoldDB" id="A0AAW9PJZ0"/>
<reference evidence="1" key="1">
    <citation type="journal article" date="2023" name="Nat. Commun.">
        <title>Genomic dissection of endemic carbapenem resistance reveals metallo-beta-lactamase dissemination through clonal, plasmid and integron transfer.</title>
        <authorList>
            <person name="Macesic N."/>
            <person name="Hawkey J."/>
            <person name="Vezina B."/>
            <person name="Wisniewski J.A."/>
            <person name="Cottingham H."/>
            <person name="Blakeway L.V."/>
            <person name="Harshegyi T."/>
            <person name="Pragastis K."/>
            <person name="Badoordeen G.Z."/>
            <person name="Dennison A."/>
            <person name="Spelman D.W."/>
            <person name="Jenney A.W.J."/>
            <person name="Peleg A.Y."/>
        </authorList>
    </citation>
    <scope>NUCLEOTIDE SEQUENCE</scope>
    <source>
        <strain evidence="1">CPO071</strain>
    </source>
</reference>
<reference evidence="1" key="2">
    <citation type="submission" date="2024-01" db="EMBL/GenBank/DDBJ databases">
        <authorList>
            <person name="Macesic N."/>
        </authorList>
    </citation>
    <scope>NUCLEOTIDE SEQUENCE</scope>
    <source>
        <strain evidence="1">CPO071</strain>
    </source>
</reference>
<comment type="caution">
    <text evidence="1">The sequence shown here is derived from an EMBL/GenBank/DDBJ whole genome shotgun (WGS) entry which is preliminary data.</text>
</comment>
<proteinExistence type="predicted"/>
<dbReference type="Proteomes" id="UP001176846">
    <property type="component" value="Unassembled WGS sequence"/>
</dbReference>
<name>A0AAW9PJZ0_KLEVA</name>
<organism evidence="1 2">
    <name type="scientific">Klebsiella variicola</name>
    <dbReference type="NCBI Taxonomy" id="244366"/>
    <lineage>
        <taxon>Bacteria</taxon>
        <taxon>Pseudomonadati</taxon>
        <taxon>Pseudomonadota</taxon>
        <taxon>Gammaproteobacteria</taxon>
        <taxon>Enterobacterales</taxon>
        <taxon>Enterobacteriaceae</taxon>
        <taxon>Klebsiella/Raoultella group</taxon>
        <taxon>Klebsiella</taxon>
        <taxon>Klebsiella pneumoniae complex</taxon>
    </lineage>
</organism>